<accession>Q235E4</accession>
<name>Q235E4_TETTS</name>
<dbReference type="KEGG" id="tet:TTHERM_00803560"/>
<dbReference type="Gene3D" id="1.10.287.70">
    <property type="match status" value="1"/>
</dbReference>
<keyword evidence="2" id="KW-1133">Transmembrane helix</keyword>
<feature type="region of interest" description="Disordered" evidence="1">
    <location>
        <begin position="379"/>
        <end position="411"/>
    </location>
</feature>
<dbReference type="AlphaFoldDB" id="Q235E4"/>
<dbReference type="EMBL" id="GG662763">
    <property type="protein sequence ID" value="EAR92159.3"/>
    <property type="molecule type" value="Genomic_DNA"/>
</dbReference>
<dbReference type="GO" id="GO:0098855">
    <property type="term" value="C:HCN channel complex"/>
    <property type="evidence" value="ECO:0007669"/>
    <property type="project" value="TreeGrafter"/>
</dbReference>
<dbReference type="SMART" id="SM00100">
    <property type="entry name" value="cNMP"/>
    <property type="match status" value="1"/>
</dbReference>
<dbReference type="GeneID" id="7843072"/>
<dbReference type="Pfam" id="PF00027">
    <property type="entry name" value="cNMP_binding"/>
    <property type="match status" value="1"/>
</dbReference>
<evidence type="ECO:0000256" key="1">
    <source>
        <dbReference type="SAM" id="MobiDB-lite"/>
    </source>
</evidence>
<dbReference type="InterPro" id="IPR013099">
    <property type="entry name" value="K_chnl_dom"/>
</dbReference>
<dbReference type="Proteomes" id="UP000009168">
    <property type="component" value="Unassembled WGS sequence"/>
</dbReference>
<dbReference type="SUPFAM" id="SSF81324">
    <property type="entry name" value="Voltage-gated potassium channels"/>
    <property type="match status" value="1"/>
</dbReference>
<organism evidence="4 5">
    <name type="scientific">Tetrahymena thermophila (strain SB210)</name>
    <dbReference type="NCBI Taxonomy" id="312017"/>
    <lineage>
        <taxon>Eukaryota</taxon>
        <taxon>Sar</taxon>
        <taxon>Alveolata</taxon>
        <taxon>Ciliophora</taxon>
        <taxon>Intramacronucleata</taxon>
        <taxon>Oligohymenophorea</taxon>
        <taxon>Hymenostomatida</taxon>
        <taxon>Tetrahymenina</taxon>
        <taxon>Tetrahymenidae</taxon>
        <taxon>Tetrahymena</taxon>
    </lineage>
</organism>
<keyword evidence="2" id="KW-0472">Membrane</keyword>
<dbReference type="GO" id="GO:0035725">
    <property type="term" value="P:sodium ion transmembrane transport"/>
    <property type="evidence" value="ECO:0007669"/>
    <property type="project" value="TreeGrafter"/>
</dbReference>
<dbReference type="GO" id="GO:0005249">
    <property type="term" value="F:voltage-gated potassium channel activity"/>
    <property type="evidence" value="ECO:0007669"/>
    <property type="project" value="TreeGrafter"/>
</dbReference>
<dbReference type="RefSeq" id="XP_001012404.3">
    <property type="nucleotide sequence ID" value="XM_001012404.3"/>
</dbReference>
<feature type="domain" description="Cyclic nucleotide-binding" evidence="3">
    <location>
        <begin position="158"/>
        <end position="266"/>
    </location>
</feature>
<dbReference type="SUPFAM" id="SSF51206">
    <property type="entry name" value="cAMP-binding domain-like"/>
    <property type="match status" value="1"/>
</dbReference>
<dbReference type="InterPro" id="IPR051413">
    <property type="entry name" value="K/Na_HCN_channel"/>
</dbReference>
<evidence type="ECO:0000256" key="2">
    <source>
        <dbReference type="SAM" id="Phobius"/>
    </source>
</evidence>
<dbReference type="eggNOG" id="KOG0501">
    <property type="taxonomic scope" value="Eukaryota"/>
</dbReference>
<dbReference type="HOGENOM" id="CLU_336038_0_0_1"/>
<dbReference type="PROSITE" id="PS50042">
    <property type="entry name" value="CNMP_BINDING_3"/>
    <property type="match status" value="1"/>
</dbReference>
<proteinExistence type="predicted"/>
<feature type="transmembrane region" description="Helical" evidence="2">
    <location>
        <begin position="20"/>
        <end position="39"/>
    </location>
</feature>
<reference evidence="5" key="1">
    <citation type="journal article" date="2006" name="PLoS Biol.">
        <title>Macronuclear genome sequence of the ciliate Tetrahymena thermophila, a model eukaryote.</title>
        <authorList>
            <person name="Eisen J.A."/>
            <person name="Coyne R.S."/>
            <person name="Wu M."/>
            <person name="Wu D."/>
            <person name="Thiagarajan M."/>
            <person name="Wortman J.R."/>
            <person name="Badger J.H."/>
            <person name="Ren Q."/>
            <person name="Amedeo P."/>
            <person name="Jones K.M."/>
            <person name="Tallon L.J."/>
            <person name="Delcher A.L."/>
            <person name="Salzberg S.L."/>
            <person name="Silva J.C."/>
            <person name="Haas B.J."/>
            <person name="Majoros W.H."/>
            <person name="Farzad M."/>
            <person name="Carlton J.M."/>
            <person name="Smith R.K. Jr."/>
            <person name="Garg J."/>
            <person name="Pearlman R.E."/>
            <person name="Karrer K.M."/>
            <person name="Sun L."/>
            <person name="Manning G."/>
            <person name="Elde N.C."/>
            <person name="Turkewitz A.P."/>
            <person name="Asai D.J."/>
            <person name="Wilkes D.E."/>
            <person name="Wang Y."/>
            <person name="Cai H."/>
            <person name="Collins K."/>
            <person name="Stewart B.A."/>
            <person name="Lee S.R."/>
            <person name="Wilamowska K."/>
            <person name="Weinberg Z."/>
            <person name="Ruzzo W.L."/>
            <person name="Wloga D."/>
            <person name="Gaertig J."/>
            <person name="Frankel J."/>
            <person name="Tsao C.-C."/>
            <person name="Gorovsky M.A."/>
            <person name="Keeling P.J."/>
            <person name="Waller R.F."/>
            <person name="Patron N.J."/>
            <person name="Cherry J.M."/>
            <person name="Stover N.A."/>
            <person name="Krieger C.J."/>
            <person name="del Toro C."/>
            <person name="Ryder H.F."/>
            <person name="Williamson S.C."/>
            <person name="Barbeau R.A."/>
            <person name="Hamilton E.P."/>
            <person name="Orias E."/>
        </authorList>
    </citation>
    <scope>NUCLEOTIDE SEQUENCE [LARGE SCALE GENOMIC DNA]</scope>
    <source>
        <strain evidence="5">SB210</strain>
    </source>
</reference>
<dbReference type="Gene3D" id="1.10.287.630">
    <property type="entry name" value="Helix hairpin bin"/>
    <property type="match status" value="1"/>
</dbReference>
<keyword evidence="2" id="KW-0812">Transmembrane</keyword>
<evidence type="ECO:0000313" key="4">
    <source>
        <dbReference type="EMBL" id="EAR92159.3"/>
    </source>
</evidence>
<protein>
    <submittedName>
        <fullName evidence="4">Cyclic nucleotide-binding domain protein</fullName>
    </submittedName>
</protein>
<sequence length="731" mass="86002">MYGVQYTWLDQQNVNQQDNISKYIYSFYFNTATIVTVGYGDIFPQTLTEKIMSIVCVLSGCGVFAYSISEVGQIFQDIQKIQKLRKSNIYIINNYLKQRRISNILQHKIRNYLEYYWSENEFTSTKQEQRIINQLSNNLKENLLIEANKIFILESPILRQNFSQQSLLKAIEIAQEQKYTPEENIFQKNDLEFSIFFIEKGSVEVYIEGFSNLQQKQTKKSQLILKQGQFFGEGSFFTGRPRKQTFRSLEFTTLIKIDRQGFLKIIKENKEDYEQFCYIKDQIILNGSTQFSRTCTICKSNEYTNHSEDSCPFIHFSANVQKTKTNLSISSQENEDEYEDDIFSIKQENKNQSQNSIDSFSLVNSLGSKNIKKVNEFSQSSNKFDQQQESHSPDKKKQTEPNKKNPNLHDNCITQKKLIQTNDTQLLYQMYFTNQISNQQIVNNQSQQKDKTDILDQNKLNIIQAINFQAIQDQDNNQRQIQKYQKKNSLSFNRNSTQDINYQIQDDFNVPSYKKSFSKLLVQNDDVNNYLSISQAYIQYRNQLNDIIMLENFDKMNIYEIYFPHNNYDKVLSHTLKRNSLSTKIKKQQTPQEKQKSQDLIFFNQTKKDQNKRSFSSKIKPSQKDYAKLKIDCSYKILLNGTDNCDKQINKEAQLNQQKYVSNNNSSFQENNEENSSQIIAPNRLNVQSRQSIKNRQSFFNRLTSAQSTKLKTDLSYQMQDKQEQNILQSE</sequence>
<dbReference type="PANTHER" id="PTHR45689:SF5">
    <property type="entry name" value="I[[H]] CHANNEL, ISOFORM E"/>
    <property type="match status" value="1"/>
</dbReference>
<dbReference type="InterPro" id="IPR018490">
    <property type="entry name" value="cNMP-bd_dom_sf"/>
</dbReference>
<keyword evidence="5" id="KW-1185">Reference proteome</keyword>
<dbReference type="InParanoid" id="Q235E4"/>
<dbReference type="Pfam" id="PF07885">
    <property type="entry name" value="Ion_trans_2"/>
    <property type="match status" value="1"/>
</dbReference>
<evidence type="ECO:0000259" key="3">
    <source>
        <dbReference type="PROSITE" id="PS50042"/>
    </source>
</evidence>
<feature type="compositionally biased region" description="Basic and acidic residues" evidence="1">
    <location>
        <begin position="386"/>
        <end position="403"/>
    </location>
</feature>
<dbReference type="InterPro" id="IPR000595">
    <property type="entry name" value="cNMP-bd_dom"/>
</dbReference>
<evidence type="ECO:0000313" key="5">
    <source>
        <dbReference type="Proteomes" id="UP000009168"/>
    </source>
</evidence>
<dbReference type="CDD" id="cd00038">
    <property type="entry name" value="CAP_ED"/>
    <property type="match status" value="1"/>
</dbReference>
<dbReference type="GO" id="GO:0003254">
    <property type="term" value="P:regulation of membrane depolarization"/>
    <property type="evidence" value="ECO:0007669"/>
    <property type="project" value="TreeGrafter"/>
</dbReference>
<dbReference type="Gene3D" id="2.60.120.10">
    <property type="entry name" value="Jelly Rolls"/>
    <property type="match status" value="1"/>
</dbReference>
<gene>
    <name evidence="4" type="ORF">TTHERM_00803560</name>
</gene>
<dbReference type="OrthoDB" id="313256at2759"/>
<dbReference type="InterPro" id="IPR014710">
    <property type="entry name" value="RmlC-like_jellyroll"/>
</dbReference>
<dbReference type="PANTHER" id="PTHR45689">
    <property type="entry name" value="I[[H]] CHANNEL, ISOFORM E"/>
    <property type="match status" value="1"/>
</dbReference>